<reference evidence="3" key="2">
    <citation type="submission" date="2017-02" db="EMBL/GenBank/DDBJ databases">
        <title>Sunflower complete genome.</title>
        <authorList>
            <person name="Langlade N."/>
            <person name="Munos S."/>
        </authorList>
    </citation>
    <scope>NUCLEOTIDE SEQUENCE [LARGE SCALE GENOMIC DNA]</scope>
    <source>
        <tissue evidence="3">Leaves</tissue>
    </source>
</reference>
<evidence type="ECO:0000313" key="3">
    <source>
        <dbReference type="EMBL" id="OTG26661.1"/>
    </source>
</evidence>
<dbReference type="STRING" id="4232.A0A251UWF1"/>
<dbReference type="FunCoup" id="A0A251UWF1">
    <property type="interactions" value="14"/>
</dbReference>
<gene>
    <name evidence="3" type="ORF">HannXRQ_Chr05g0161081</name>
    <name evidence="2" type="ORF">HanXRQr2_Chr05g0235481</name>
</gene>
<dbReference type="OMA" id="KMSENIF"/>
<keyword evidence="1" id="KW-0812">Transmembrane</keyword>
<reference evidence="2" key="3">
    <citation type="submission" date="2020-06" db="EMBL/GenBank/DDBJ databases">
        <title>Helianthus annuus Genome sequencing and assembly Release 2.</title>
        <authorList>
            <person name="Gouzy J."/>
            <person name="Langlade N."/>
            <person name="Munos S."/>
        </authorList>
    </citation>
    <scope>NUCLEOTIDE SEQUENCE</scope>
    <source>
        <tissue evidence="2">Leaves</tissue>
    </source>
</reference>
<name>A0A251UWF1_HELAN</name>
<keyword evidence="4" id="KW-1185">Reference proteome</keyword>
<sequence>MKTVIFVVFISLGCVFFLAPIVITLCYFMKKWKCSKSVEKNEMVHVDEHRKMSENIFQGPNGKKTVAITIDDDLHVHGEEEVTKNEKIGKGDYSTSKV</sequence>
<dbReference type="Gramene" id="mRNA:HanXRQr2_Chr05g0235481">
    <property type="protein sequence ID" value="CDS:HanXRQr2_Chr05g0235481.1"/>
    <property type="gene ID" value="HanXRQr2_Chr05g0235481"/>
</dbReference>
<dbReference type="EMBL" id="MNCJ02000320">
    <property type="protein sequence ID" value="KAF5807601.1"/>
    <property type="molecule type" value="Genomic_DNA"/>
</dbReference>
<keyword evidence="1" id="KW-0472">Membrane</keyword>
<dbReference type="AlphaFoldDB" id="A0A251UWF1"/>
<evidence type="ECO:0000256" key="1">
    <source>
        <dbReference type="SAM" id="Phobius"/>
    </source>
</evidence>
<protein>
    <recommendedName>
        <fullName evidence="5">Tracheary element differentiation-related 6</fullName>
    </recommendedName>
</protein>
<dbReference type="GO" id="GO:0009834">
    <property type="term" value="P:plant-type secondary cell wall biogenesis"/>
    <property type="evidence" value="ECO:0007669"/>
    <property type="project" value="InterPro"/>
</dbReference>
<dbReference type="Proteomes" id="UP000215914">
    <property type="component" value="Chromosome 5"/>
</dbReference>
<dbReference type="PANTHER" id="PTHR35697">
    <property type="entry name" value="OS08G0108300 PROTEIN"/>
    <property type="match status" value="1"/>
</dbReference>
<evidence type="ECO:0000313" key="2">
    <source>
        <dbReference type="EMBL" id="KAF5807601.1"/>
    </source>
</evidence>
<dbReference type="InParanoid" id="A0A251UWF1"/>
<dbReference type="PANTHER" id="PTHR35697:SF1">
    <property type="entry name" value="PROTEIN TRACHEARY ELEMENT DIFFERENTIATION-RELATED 7"/>
    <property type="match status" value="1"/>
</dbReference>
<dbReference type="EMBL" id="CM007894">
    <property type="protein sequence ID" value="OTG26661.1"/>
    <property type="molecule type" value="Genomic_DNA"/>
</dbReference>
<keyword evidence="1" id="KW-1133">Transmembrane helix</keyword>
<dbReference type="InterPro" id="IPR044950">
    <property type="entry name" value="TED6/7"/>
</dbReference>
<accession>A0A251UWF1</accession>
<evidence type="ECO:0008006" key="5">
    <source>
        <dbReference type="Google" id="ProtNLM"/>
    </source>
</evidence>
<reference evidence="2 4" key="1">
    <citation type="journal article" date="2017" name="Nature">
        <title>The sunflower genome provides insights into oil metabolism, flowering and Asterid evolution.</title>
        <authorList>
            <person name="Badouin H."/>
            <person name="Gouzy J."/>
            <person name="Grassa C.J."/>
            <person name="Murat F."/>
            <person name="Staton S.E."/>
            <person name="Cottret L."/>
            <person name="Lelandais-Briere C."/>
            <person name="Owens G.L."/>
            <person name="Carrere S."/>
            <person name="Mayjonade B."/>
            <person name="Legrand L."/>
            <person name="Gill N."/>
            <person name="Kane N.C."/>
            <person name="Bowers J.E."/>
            <person name="Hubner S."/>
            <person name="Bellec A."/>
            <person name="Berard A."/>
            <person name="Berges H."/>
            <person name="Blanchet N."/>
            <person name="Boniface M.C."/>
            <person name="Brunel D."/>
            <person name="Catrice O."/>
            <person name="Chaidir N."/>
            <person name="Claudel C."/>
            <person name="Donnadieu C."/>
            <person name="Faraut T."/>
            <person name="Fievet G."/>
            <person name="Helmstetter N."/>
            <person name="King M."/>
            <person name="Knapp S.J."/>
            <person name="Lai Z."/>
            <person name="Le Paslier M.C."/>
            <person name="Lippi Y."/>
            <person name="Lorenzon L."/>
            <person name="Mandel J.R."/>
            <person name="Marage G."/>
            <person name="Marchand G."/>
            <person name="Marquand E."/>
            <person name="Bret-Mestries E."/>
            <person name="Morien E."/>
            <person name="Nambeesan S."/>
            <person name="Nguyen T."/>
            <person name="Pegot-Espagnet P."/>
            <person name="Pouilly N."/>
            <person name="Raftis F."/>
            <person name="Sallet E."/>
            <person name="Schiex T."/>
            <person name="Thomas J."/>
            <person name="Vandecasteele C."/>
            <person name="Vares D."/>
            <person name="Vear F."/>
            <person name="Vautrin S."/>
            <person name="Crespi M."/>
            <person name="Mangin B."/>
            <person name="Burke J.M."/>
            <person name="Salse J."/>
            <person name="Munos S."/>
            <person name="Vincourt P."/>
            <person name="Rieseberg L.H."/>
            <person name="Langlade N.B."/>
        </authorList>
    </citation>
    <scope>NUCLEOTIDE SEQUENCE [LARGE SCALE GENOMIC DNA]</scope>
    <source>
        <strain evidence="4">cv. SF193</strain>
        <tissue evidence="2">Leaves</tissue>
    </source>
</reference>
<proteinExistence type="predicted"/>
<organism evidence="3 4">
    <name type="scientific">Helianthus annuus</name>
    <name type="common">Common sunflower</name>
    <dbReference type="NCBI Taxonomy" id="4232"/>
    <lineage>
        <taxon>Eukaryota</taxon>
        <taxon>Viridiplantae</taxon>
        <taxon>Streptophyta</taxon>
        <taxon>Embryophyta</taxon>
        <taxon>Tracheophyta</taxon>
        <taxon>Spermatophyta</taxon>
        <taxon>Magnoliopsida</taxon>
        <taxon>eudicotyledons</taxon>
        <taxon>Gunneridae</taxon>
        <taxon>Pentapetalae</taxon>
        <taxon>asterids</taxon>
        <taxon>campanulids</taxon>
        <taxon>Asterales</taxon>
        <taxon>Asteraceae</taxon>
        <taxon>Asteroideae</taxon>
        <taxon>Heliantheae alliance</taxon>
        <taxon>Heliantheae</taxon>
        <taxon>Helianthus</taxon>
    </lineage>
</organism>
<evidence type="ECO:0000313" key="4">
    <source>
        <dbReference type="Proteomes" id="UP000215914"/>
    </source>
</evidence>
<feature type="transmembrane region" description="Helical" evidence="1">
    <location>
        <begin position="6"/>
        <end position="28"/>
    </location>
</feature>